<evidence type="ECO:0000256" key="1">
    <source>
        <dbReference type="ARBA" id="ARBA00006486"/>
    </source>
</evidence>
<evidence type="ECO:0000256" key="6">
    <source>
        <dbReference type="ARBA" id="ARBA00023014"/>
    </source>
</evidence>
<evidence type="ECO:0000256" key="4">
    <source>
        <dbReference type="ARBA" id="ARBA00022723"/>
    </source>
</evidence>
<dbReference type="HOGENOM" id="CLU_014271_1_2_11"/>
<dbReference type="SUPFAM" id="SSF52016">
    <property type="entry name" value="LeuD/IlvD-like"/>
    <property type="match status" value="1"/>
</dbReference>
<feature type="domain" description="Dihydroxy-acid/6-phosphogluconate dehydratase N-terminal" evidence="13">
    <location>
        <begin position="91"/>
        <end position="402"/>
    </location>
</feature>
<sequence>MPSFTISTTHPPLTHRTTAPLNATVATATEAIRARSTTTRAAYLERLDGELERASQGRRRSGLGCPNLAHGMAACSPEHKLLMADSPAADVAIVTAYNDVLSAHQPFETYPAILRQAVAQAGGVAQVAGGVPAMCDGVTQGRRGMELSLLSREIIAMSTAVALSHELFDAVLLLGVCDKIAPGMLIGTLSFGELPTLFVPSGPMPSGLGNAEKTRIREHFAAGEVSRRELLEAESKAYHSPGTCTFYGTANSNQMVLEAMGLHLPGSTFITPGTCLRQALTECAGRRAVEIADPSSPDFAPVGRLVDERAIVNGIVTLLATGGSTNLTMHLVAVAAAAGIRVTWDDFDALSTAVPLLARVYPNGGADINHFQAAGGLGFVISQLLDAGLLHPDVLTVAGAGLDRYRYEPRLDGDALAWVEAPTQSLDHEVLRPVTNPFTAEGGLKILGGNLGRAVMKVSSLDEDHHVIQAPARVFDDQEQVHAAFTRGELERDVVVVVREQGPRANGMPELHKLTPLLGILQRRGHRVALVTDGRMSGASGRVPIAMHVSPEAADGGALALVRDGDLIRVDSVHGTLEVDLPEAELSSRTPQLSWRAERVAYGVGRELMGALRAALAPAEQGAGVGTAALQTAL</sequence>
<dbReference type="PANTHER" id="PTHR43661">
    <property type="entry name" value="D-XYLONATE DEHYDRATASE"/>
    <property type="match status" value="1"/>
</dbReference>
<dbReference type="UniPathway" id="UPA00226"/>
<keyword evidence="5 11" id="KW-0408">Iron</keyword>
<dbReference type="Proteomes" id="UP000004778">
    <property type="component" value="Unassembled WGS sequence"/>
</dbReference>
<keyword evidence="6 11" id="KW-0411">Iron-sulfur</keyword>
<keyword evidence="16" id="KW-1185">Reference proteome</keyword>
<dbReference type="FunFam" id="3.50.30.80:FF:000001">
    <property type="entry name" value="Dihydroxy-acid dehydratase"/>
    <property type="match status" value="1"/>
</dbReference>
<dbReference type="eggNOG" id="COG0129">
    <property type="taxonomic scope" value="Bacteria"/>
</dbReference>
<comment type="similarity">
    <text evidence="1 11">Belongs to the IlvD/Edd family.</text>
</comment>
<dbReference type="GO" id="GO:0009255">
    <property type="term" value="P:Entner-Doudoroff pathway through 6-phosphogluconate"/>
    <property type="evidence" value="ECO:0007669"/>
    <property type="project" value="UniProtKB-UniRule"/>
</dbReference>
<dbReference type="InterPro" id="IPR056740">
    <property type="entry name" value="ILV_EDD_C"/>
</dbReference>
<evidence type="ECO:0000259" key="14">
    <source>
        <dbReference type="Pfam" id="PF24877"/>
    </source>
</evidence>
<dbReference type="GO" id="GO:0019521">
    <property type="term" value="P:D-gluconate metabolic process"/>
    <property type="evidence" value="ECO:0007669"/>
    <property type="project" value="UniProtKB-KW"/>
</dbReference>
<evidence type="ECO:0000259" key="13">
    <source>
        <dbReference type="Pfam" id="PF00920"/>
    </source>
</evidence>
<evidence type="ECO:0000313" key="15">
    <source>
        <dbReference type="EMBL" id="EEH65909.1"/>
    </source>
</evidence>
<feature type="domain" description="Dihydroxy-acid/6-phosphogluconate dehydratase C-terminal" evidence="14">
    <location>
        <begin position="429"/>
        <end position="623"/>
    </location>
</feature>
<comment type="caution">
    <text evidence="15">The sequence shown here is derived from an EMBL/GenBank/DDBJ whole genome shotgun (WGS) entry which is preliminary data.</text>
</comment>
<dbReference type="EC" id="4.2.1.12" evidence="11 12"/>
<evidence type="ECO:0000256" key="2">
    <source>
        <dbReference type="ARBA" id="ARBA00022485"/>
    </source>
</evidence>
<dbReference type="Pfam" id="PF24877">
    <property type="entry name" value="ILV_EDD_C"/>
    <property type="match status" value="1"/>
</dbReference>
<comment type="cofactor">
    <cofactor evidence="11">
        <name>[4Fe-4S] cluster</name>
        <dbReference type="ChEBI" id="CHEBI:49883"/>
    </cofactor>
    <text evidence="11">Binds 1 [4Fe-4S] cluster.</text>
</comment>
<reference evidence="15 16" key="1">
    <citation type="submission" date="2009-01" db="EMBL/GenBank/DDBJ databases">
        <authorList>
            <person name="Qin X."/>
            <person name="Bachman B."/>
            <person name="Battles P."/>
            <person name="Bell A."/>
            <person name="Bess C."/>
            <person name="Bickham C."/>
            <person name="Chaboub L."/>
            <person name="Chen D."/>
            <person name="Coyle M."/>
            <person name="Deiros D.R."/>
            <person name="Dinh H."/>
            <person name="Forbes L."/>
            <person name="Fowler G."/>
            <person name="Francisco L."/>
            <person name="Fu Q."/>
            <person name="Gubbala S."/>
            <person name="Hale W."/>
            <person name="Han Y."/>
            <person name="Hemphill L."/>
            <person name="Highlander S.K."/>
            <person name="Hirani K."/>
            <person name="Hogues M."/>
            <person name="Jackson L."/>
            <person name="Jakkamsetti A."/>
            <person name="Javaid M."/>
            <person name="Jiang H."/>
            <person name="Korchina V."/>
            <person name="Kovar C."/>
            <person name="Lara F."/>
            <person name="Lee S."/>
            <person name="Mata R."/>
            <person name="Mathew T."/>
            <person name="Moen C."/>
            <person name="Morales K."/>
            <person name="Munidasa M."/>
            <person name="Nazareth L."/>
            <person name="Ngo R."/>
            <person name="Nguyen L."/>
            <person name="Okwuonu G."/>
            <person name="Ongeri F."/>
            <person name="Patil S."/>
            <person name="Petrosino J."/>
            <person name="Pham C."/>
            <person name="Pham P."/>
            <person name="Pu L.-L."/>
            <person name="Puazo M."/>
            <person name="Raj R."/>
            <person name="Reid J."/>
            <person name="Rouhana J."/>
            <person name="Saada N."/>
            <person name="Shang Y."/>
            <person name="Simmons D."/>
            <person name="Thornton R."/>
            <person name="Warren J."/>
            <person name="Weissenberger G."/>
            <person name="Zhang J."/>
            <person name="Zhang L."/>
            <person name="Zhou C."/>
            <person name="Zhu D."/>
            <person name="Muzny D."/>
            <person name="Worley K."/>
            <person name="Gibbs R."/>
        </authorList>
    </citation>
    <scope>NUCLEOTIDE SEQUENCE [LARGE SCALE GENOMIC DNA]</scope>
    <source>
        <strain evidence="15 16">DSM 15434</strain>
    </source>
</reference>
<dbReference type="GO" id="GO:0046872">
    <property type="term" value="F:metal ion binding"/>
    <property type="evidence" value="ECO:0007669"/>
    <property type="project" value="UniProtKB-KW"/>
</dbReference>
<evidence type="ECO:0000313" key="16">
    <source>
        <dbReference type="Proteomes" id="UP000004778"/>
    </source>
</evidence>
<keyword evidence="10" id="KW-0028">Amino-acid biosynthesis</keyword>
<evidence type="ECO:0000256" key="10">
    <source>
        <dbReference type="ARBA" id="ARBA00023304"/>
    </source>
</evidence>
<dbReference type="GO" id="GO:0051539">
    <property type="term" value="F:4 iron, 4 sulfur cluster binding"/>
    <property type="evidence" value="ECO:0007669"/>
    <property type="project" value="UniProtKB-UniRule"/>
</dbReference>
<evidence type="ECO:0000256" key="8">
    <source>
        <dbReference type="ARBA" id="ARBA00023239"/>
    </source>
</evidence>
<accession>C0W5R3</accession>
<dbReference type="PROSITE" id="PS00886">
    <property type="entry name" value="ILVD_EDD_1"/>
    <property type="match status" value="1"/>
</dbReference>
<name>C0W5R3_9ACTO</name>
<comment type="pathway">
    <text evidence="11">Carbohydrate metabolism; Entner-Doudoroff pathway.</text>
</comment>
<evidence type="ECO:0000256" key="9">
    <source>
        <dbReference type="ARBA" id="ARBA00023277"/>
    </source>
</evidence>
<dbReference type="GO" id="GO:0009082">
    <property type="term" value="P:branched-chain amino acid biosynthetic process"/>
    <property type="evidence" value="ECO:0007669"/>
    <property type="project" value="UniProtKB-KW"/>
</dbReference>
<proteinExistence type="inferred from homology"/>
<dbReference type="HAMAP" id="MF_02094">
    <property type="entry name" value="Edd"/>
    <property type="match status" value="1"/>
</dbReference>
<keyword evidence="2 11" id="KW-0004">4Fe-4S</keyword>
<dbReference type="InterPro" id="IPR020558">
    <property type="entry name" value="DiOHA_6PGluconate_deHydtase_CS"/>
</dbReference>
<evidence type="ECO:0000256" key="3">
    <source>
        <dbReference type="ARBA" id="ARBA00022714"/>
    </source>
</evidence>
<evidence type="ECO:0000256" key="5">
    <source>
        <dbReference type="ARBA" id="ARBA00023004"/>
    </source>
</evidence>
<dbReference type="InterPro" id="IPR037237">
    <property type="entry name" value="IlvD/EDD_N"/>
</dbReference>
<comment type="catalytic activity">
    <reaction evidence="11">
        <text>6-phospho-D-gluconate = 2-dehydro-3-deoxy-6-phospho-D-gluconate + H2O</text>
        <dbReference type="Rhea" id="RHEA:17277"/>
        <dbReference type="ChEBI" id="CHEBI:15377"/>
        <dbReference type="ChEBI" id="CHEBI:57569"/>
        <dbReference type="ChEBI" id="CHEBI:58759"/>
        <dbReference type="EC" id="4.2.1.12"/>
    </reaction>
</comment>
<dbReference type="GO" id="GO:0051537">
    <property type="term" value="F:2 iron, 2 sulfur cluster binding"/>
    <property type="evidence" value="ECO:0007669"/>
    <property type="project" value="UniProtKB-KW"/>
</dbReference>
<evidence type="ECO:0000256" key="12">
    <source>
        <dbReference type="NCBIfam" id="TIGR01196"/>
    </source>
</evidence>
<feature type="binding site" evidence="11">
    <location>
        <position position="244"/>
    </location>
    <ligand>
        <name>[4Fe-4S] cluster</name>
        <dbReference type="ChEBI" id="CHEBI:49883"/>
    </ligand>
</feature>
<protein>
    <recommendedName>
        <fullName evidence="11 12">Phosphogluconate dehydratase</fullName>
        <ecNumber evidence="11 12">4.2.1.12</ecNumber>
    </recommendedName>
</protein>
<evidence type="ECO:0000256" key="11">
    <source>
        <dbReference type="HAMAP-Rule" id="MF_02094"/>
    </source>
</evidence>
<keyword evidence="10" id="KW-0100">Branched-chain amino acid biosynthesis</keyword>
<keyword evidence="3" id="KW-0001">2Fe-2S</keyword>
<keyword evidence="8 11" id="KW-0456">Lyase</keyword>
<keyword evidence="9 11" id="KW-0119">Carbohydrate metabolism</keyword>
<dbReference type="GO" id="GO:0005829">
    <property type="term" value="C:cytosol"/>
    <property type="evidence" value="ECO:0007669"/>
    <property type="project" value="TreeGrafter"/>
</dbReference>
<dbReference type="SUPFAM" id="SSF143975">
    <property type="entry name" value="IlvD/EDD N-terminal domain-like"/>
    <property type="match status" value="1"/>
</dbReference>
<dbReference type="InterPro" id="IPR000581">
    <property type="entry name" value="ILV_EDD_N"/>
</dbReference>
<dbReference type="Pfam" id="PF00920">
    <property type="entry name" value="ILVD_EDD_N"/>
    <property type="match status" value="1"/>
</dbReference>
<organism evidence="15 16">
    <name type="scientific">Actinomyces urogenitalis DSM 15434</name>
    <dbReference type="NCBI Taxonomy" id="525246"/>
    <lineage>
        <taxon>Bacteria</taxon>
        <taxon>Bacillati</taxon>
        <taxon>Actinomycetota</taxon>
        <taxon>Actinomycetes</taxon>
        <taxon>Actinomycetales</taxon>
        <taxon>Actinomycetaceae</taxon>
        <taxon>Actinomyces</taxon>
    </lineage>
</organism>
<dbReference type="GO" id="GO:0004456">
    <property type="term" value="F:phosphogluconate dehydratase activity"/>
    <property type="evidence" value="ECO:0007669"/>
    <property type="project" value="UniProtKB-UniRule"/>
</dbReference>
<feature type="binding site" evidence="11">
    <location>
        <position position="177"/>
    </location>
    <ligand>
        <name>[4Fe-4S] cluster</name>
        <dbReference type="ChEBI" id="CHEBI:49883"/>
    </ligand>
</feature>
<dbReference type="EMBL" id="ACFH01000095">
    <property type="protein sequence ID" value="EEH65909.1"/>
    <property type="molecule type" value="Genomic_DNA"/>
</dbReference>
<dbReference type="NCBIfam" id="TIGR01196">
    <property type="entry name" value="edd"/>
    <property type="match status" value="1"/>
</dbReference>
<keyword evidence="4 11" id="KW-0479">Metal-binding</keyword>
<evidence type="ECO:0000256" key="7">
    <source>
        <dbReference type="ARBA" id="ARBA00023064"/>
    </source>
</evidence>
<gene>
    <name evidence="11 15" type="primary">edd</name>
    <name evidence="15" type="ORF">HMPREF0058_1207</name>
</gene>
<dbReference type="RefSeq" id="WP_006548171.1">
    <property type="nucleotide sequence ID" value="NZ_DS999574.1"/>
</dbReference>
<dbReference type="PROSITE" id="PS00887">
    <property type="entry name" value="ILVD_EDD_2"/>
    <property type="match status" value="1"/>
</dbReference>
<keyword evidence="7 11" id="KW-0311">Gluconate utilization</keyword>
<comment type="function">
    <text evidence="11">Catalyzes the dehydration of 6-phospho-D-gluconate to 2-dehydro-3-deoxy-6-phospho-D-gluconate.</text>
</comment>
<dbReference type="PANTHER" id="PTHR43661:SF1">
    <property type="entry name" value="PHOSPHOGLUCONATE DEHYDRATASE"/>
    <property type="match status" value="1"/>
</dbReference>
<dbReference type="Gene3D" id="3.50.30.80">
    <property type="entry name" value="IlvD/EDD C-terminal domain-like"/>
    <property type="match status" value="1"/>
</dbReference>
<dbReference type="InterPro" id="IPR042096">
    <property type="entry name" value="Dihydro-acid_dehy_C"/>
</dbReference>
<dbReference type="InterPro" id="IPR004786">
    <property type="entry name" value="6-phosphgluc_deHydtase"/>
</dbReference>
<dbReference type="STRING" id="103621.GCA_001067145_01413"/>
<dbReference type="AlphaFoldDB" id="C0W5R3"/>